<dbReference type="EMBL" id="ML769417">
    <property type="protein sequence ID" value="KAE9404343.1"/>
    <property type="molecule type" value="Genomic_DNA"/>
</dbReference>
<name>A0A6A4I308_9AGAR</name>
<keyword evidence="2" id="KW-1185">Reference proteome</keyword>
<proteinExistence type="predicted"/>
<dbReference type="OrthoDB" id="2954128at2759"/>
<evidence type="ECO:0000313" key="2">
    <source>
        <dbReference type="Proteomes" id="UP000799118"/>
    </source>
</evidence>
<organism evidence="1 2">
    <name type="scientific">Gymnopus androsaceus JB14</name>
    <dbReference type="NCBI Taxonomy" id="1447944"/>
    <lineage>
        <taxon>Eukaryota</taxon>
        <taxon>Fungi</taxon>
        <taxon>Dikarya</taxon>
        <taxon>Basidiomycota</taxon>
        <taxon>Agaricomycotina</taxon>
        <taxon>Agaricomycetes</taxon>
        <taxon>Agaricomycetidae</taxon>
        <taxon>Agaricales</taxon>
        <taxon>Marasmiineae</taxon>
        <taxon>Omphalotaceae</taxon>
        <taxon>Gymnopus</taxon>
    </lineage>
</organism>
<dbReference type="AlphaFoldDB" id="A0A6A4I308"/>
<evidence type="ECO:0000313" key="1">
    <source>
        <dbReference type="EMBL" id="KAE9404343.1"/>
    </source>
</evidence>
<sequence length="423" mass="47825">MLPVLPEELLEHIVVSIASDTVFIERQLAFLRWKYASSKLLSLSIANRQFRRLCLPYLVSNIQIHSEDIETLVEYCIVNEAFAMSIRSLNVRQYSSHDIMTFLRLLHRLKNLSMVNLNDVELDTSLLTAINSHPVSNVIVSSPRCKPGLLAESPDLNKIIFDHARATPNDNLASYRTCGAQVWRLDIELPVQESFITSTAKFHGICELKILIDTRPTGITLSLLTEFARTSPFLKKICFSKSTAFAYFKSNDTVPFIQPFLERLRQEKLDNLMDVKAFSVTLGIAEPALAGEWYVSGLHLCIPGDSSEKLLHFAHSSFPQVSTLTIEDSILTNEGLSTSFDEFIPSLCHFSSLQVMTLVYPIHFLHLDLDRSCPESVLCVEMESAIIDFTSCIAQQIPSIERFTLIRLDYERWLAGTSRDGLM</sequence>
<protein>
    <submittedName>
        <fullName evidence="1">Uncharacterized protein</fullName>
    </submittedName>
</protein>
<reference evidence="1" key="1">
    <citation type="journal article" date="2019" name="Environ. Microbiol.">
        <title>Fungal ecological strategies reflected in gene transcription - a case study of two litter decomposers.</title>
        <authorList>
            <person name="Barbi F."/>
            <person name="Kohler A."/>
            <person name="Barry K."/>
            <person name="Baskaran P."/>
            <person name="Daum C."/>
            <person name="Fauchery L."/>
            <person name="Ihrmark K."/>
            <person name="Kuo A."/>
            <person name="LaButti K."/>
            <person name="Lipzen A."/>
            <person name="Morin E."/>
            <person name="Grigoriev I.V."/>
            <person name="Henrissat B."/>
            <person name="Lindahl B."/>
            <person name="Martin F."/>
        </authorList>
    </citation>
    <scope>NUCLEOTIDE SEQUENCE</scope>
    <source>
        <strain evidence="1">JB14</strain>
    </source>
</reference>
<dbReference type="Proteomes" id="UP000799118">
    <property type="component" value="Unassembled WGS sequence"/>
</dbReference>
<accession>A0A6A4I308</accession>
<gene>
    <name evidence="1" type="ORF">BT96DRAFT_1016377</name>
</gene>